<dbReference type="PANTHER" id="PTHR46401:SF2">
    <property type="entry name" value="GLYCOSYLTRANSFERASE WBBK-RELATED"/>
    <property type="match status" value="1"/>
</dbReference>
<keyword evidence="1 3" id="KW-0808">Transferase</keyword>
<evidence type="ECO:0000256" key="1">
    <source>
        <dbReference type="ARBA" id="ARBA00022679"/>
    </source>
</evidence>
<organism evidence="3 4">
    <name type="scientific">Methylobacterium nodulans (strain LMG 21967 / CNCM I-2342 / ORS 2060)</name>
    <dbReference type="NCBI Taxonomy" id="460265"/>
    <lineage>
        <taxon>Bacteria</taxon>
        <taxon>Pseudomonadati</taxon>
        <taxon>Pseudomonadota</taxon>
        <taxon>Alphaproteobacteria</taxon>
        <taxon>Hyphomicrobiales</taxon>
        <taxon>Methylobacteriaceae</taxon>
        <taxon>Methylobacterium</taxon>
    </lineage>
</organism>
<name>B8IGI6_METNO</name>
<dbReference type="OrthoDB" id="9801609at2"/>
<dbReference type="KEGG" id="mno:Mnod_0862"/>
<dbReference type="InterPro" id="IPR001296">
    <property type="entry name" value="Glyco_trans_1"/>
</dbReference>
<protein>
    <submittedName>
        <fullName evidence="3">Glycosyl transferase group 1</fullName>
    </submittedName>
</protein>
<keyword evidence="4" id="KW-1185">Reference proteome</keyword>
<dbReference type="SUPFAM" id="SSF53756">
    <property type="entry name" value="UDP-Glycosyltransferase/glycogen phosphorylase"/>
    <property type="match status" value="1"/>
</dbReference>
<evidence type="ECO:0000313" key="3">
    <source>
        <dbReference type="EMBL" id="ACL55886.1"/>
    </source>
</evidence>
<dbReference type="CAZy" id="GT4">
    <property type="family name" value="Glycosyltransferase Family 4"/>
</dbReference>
<dbReference type="eggNOG" id="COG0438">
    <property type="taxonomic scope" value="Bacteria"/>
</dbReference>
<dbReference type="Gene3D" id="3.40.50.2000">
    <property type="entry name" value="Glycogen Phosphorylase B"/>
    <property type="match status" value="2"/>
</dbReference>
<gene>
    <name evidence="3" type="ordered locus">Mnod_0862</name>
</gene>
<feature type="domain" description="Glycosyl transferase family 1" evidence="2">
    <location>
        <begin position="185"/>
        <end position="337"/>
    </location>
</feature>
<reference evidence="3 4" key="1">
    <citation type="submission" date="2009-01" db="EMBL/GenBank/DDBJ databases">
        <title>Complete sequence of chromosome of Methylobacterium nodulans ORS 2060.</title>
        <authorList>
            <consortium name="US DOE Joint Genome Institute"/>
            <person name="Lucas S."/>
            <person name="Copeland A."/>
            <person name="Lapidus A."/>
            <person name="Glavina del Rio T."/>
            <person name="Dalin E."/>
            <person name="Tice H."/>
            <person name="Bruce D."/>
            <person name="Goodwin L."/>
            <person name="Pitluck S."/>
            <person name="Sims D."/>
            <person name="Brettin T."/>
            <person name="Detter J.C."/>
            <person name="Han C."/>
            <person name="Larimer F."/>
            <person name="Land M."/>
            <person name="Hauser L."/>
            <person name="Kyrpides N."/>
            <person name="Ivanova N."/>
            <person name="Marx C.J."/>
            <person name="Richardson P."/>
        </authorList>
    </citation>
    <scope>NUCLEOTIDE SEQUENCE [LARGE SCALE GENOMIC DNA]</scope>
    <source>
        <strain evidence="4">LMG 21967 / CNCM I-2342 / ORS 2060</strain>
    </source>
</reference>
<dbReference type="Pfam" id="PF00534">
    <property type="entry name" value="Glycos_transf_1"/>
    <property type="match status" value="1"/>
</dbReference>
<dbReference type="PANTHER" id="PTHR46401">
    <property type="entry name" value="GLYCOSYLTRANSFERASE WBBK-RELATED"/>
    <property type="match status" value="1"/>
</dbReference>
<proteinExistence type="predicted"/>
<dbReference type="GO" id="GO:0016757">
    <property type="term" value="F:glycosyltransferase activity"/>
    <property type="evidence" value="ECO:0007669"/>
    <property type="project" value="InterPro"/>
</dbReference>
<accession>B8IGI6</accession>
<dbReference type="HOGENOM" id="CLU_009583_27_2_5"/>
<dbReference type="EMBL" id="CP001349">
    <property type="protein sequence ID" value="ACL55886.1"/>
    <property type="molecule type" value="Genomic_DNA"/>
</dbReference>
<dbReference type="AlphaFoldDB" id="B8IGI6"/>
<dbReference type="STRING" id="460265.Mnod_0862"/>
<dbReference type="GO" id="GO:0009103">
    <property type="term" value="P:lipopolysaccharide biosynthetic process"/>
    <property type="evidence" value="ECO:0007669"/>
    <property type="project" value="TreeGrafter"/>
</dbReference>
<sequence>MTRYWTVNGRFLTQRMTGVQRYGRETVLALDRLIHEGHPLARDLAVEILVPAGAAPLPDLRAISVREAQGLSGHLWEQIVLPLWSRGRILSLCNTSTVIGRRQIVCIHDLNVFLFPQSYSRGFRLLYRLLLPLLGRVSRTIATVSHFSAEQIARARITGPDKIVIAPNGHEHALRWGPGAPVTAEGDRDTVVVLGSLAPHKNIATLLKIAPDLAASGLRLAIVGNKEAHVYGDAGLERNAAGAVWMGSLSDQELSALLARSLCLAFPSLTEGFGLPPLEAMAIGCPVVVSDRASLPEVCADAALYAPALSPDRWYEAIMRLHRNPALRAEMVERGRLRATHFSWQRSAEIYLDAMAQADGIVPVRRPAEERADARAELAPG</sequence>
<evidence type="ECO:0000259" key="2">
    <source>
        <dbReference type="Pfam" id="PF00534"/>
    </source>
</evidence>
<evidence type="ECO:0000313" key="4">
    <source>
        <dbReference type="Proteomes" id="UP000008207"/>
    </source>
</evidence>
<dbReference type="RefSeq" id="WP_015927590.1">
    <property type="nucleotide sequence ID" value="NC_011894.1"/>
</dbReference>
<dbReference type="Proteomes" id="UP000008207">
    <property type="component" value="Chromosome"/>
</dbReference>
<dbReference type="CDD" id="cd03809">
    <property type="entry name" value="GT4_MtfB-like"/>
    <property type="match status" value="1"/>
</dbReference>